<gene>
    <name evidence="2" type="ORF">SAMN05216270_107140</name>
</gene>
<dbReference type="AlphaFoldDB" id="A0A1G6XF29"/>
<organism evidence="2 3">
    <name type="scientific">Glycomyces harbinensis</name>
    <dbReference type="NCBI Taxonomy" id="58114"/>
    <lineage>
        <taxon>Bacteria</taxon>
        <taxon>Bacillati</taxon>
        <taxon>Actinomycetota</taxon>
        <taxon>Actinomycetes</taxon>
        <taxon>Glycomycetales</taxon>
        <taxon>Glycomycetaceae</taxon>
        <taxon>Glycomyces</taxon>
    </lineage>
</organism>
<reference evidence="3" key="1">
    <citation type="submission" date="2016-10" db="EMBL/GenBank/DDBJ databases">
        <authorList>
            <person name="Varghese N."/>
            <person name="Submissions S."/>
        </authorList>
    </citation>
    <scope>NUCLEOTIDE SEQUENCE [LARGE SCALE GENOMIC DNA]</scope>
    <source>
        <strain evidence="3">CGMCC 4.3516</strain>
    </source>
</reference>
<sequence length="162" mass="17253">MALLELINVPLQAAVWFGVLGLPPSPANLAGFAAFALLLAQGASYWIAKLRQLGSGASALPGATAFALALRADPPVLFAVVMFTGWSALNAPGAATYLGLGFAVFAVLEYVNYFYTQLSYDNIADLRYLTARGLRRAHLAIDLERHRAAQARSRPGAPPLPR</sequence>
<dbReference type="Proteomes" id="UP000198949">
    <property type="component" value="Unassembled WGS sequence"/>
</dbReference>
<protein>
    <submittedName>
        <fullName evidence="2">Uncharacterized protein</fullName>
    </submittedName>
</protein>
<proteinExistence type="predicted"/>
<accession>A0A1G6XF29</accession>
<keyword evidence="1" id="KW-1133">Transmembrane helix</keyword>
<dbReference type="OrthoDB" id="4826010at2"/>
<dbReference type="STRING" id="58114.SAMN05216270_107140"/>
<evidence type="ECO:0000256" key="1">
    <source>
        <dbReference type="SAM" id="Phobius"/>
    </source>
</evidence>
<keyword evidence="1" id="KW-0472">Membrane</keyword>
<evidence type="ECO:0000313" key="2">
    <source>
        <dbReference type="EMBL" id="SDD76770.1"/>
    </source>
</evidence>
<keyword evidence="1" id="KW-0812">Transmembrane</keyword>
<name>A0A1G6XF29_9ACTN</name>
<keyword evidence="3" id="KW-1185">Reference proteome</keyword>
<dbReference type="EMBL" id="FNAD01000007">
    <property type="protein sequence ID" value="SDD76770.1"/>
    <property type="molecule type" value="Genomic_DNA"/>
</dbReference>
<evidence type="ECO:0000313" key="3">
    <source>
        <dbReference type="Proteomes" id="UP000198949"/>
    </source>
</evidence>
<feature type="transmembrane region" description="Helical" evidence="1">
    <location>
        <begin position="95"/>
        <end position="115"/>
    </location>
</feature>